<sequence length="380" mass="44573">MGWNVAVEMSKKHSVHVITKVEQKKDIEHYLQQHPIDNICFYYVDIPNLYKRLFKGFLYSGRLNIWHKRALAVANNICNTYSIDIVHQLTPMEFRAIGDYGRIKNVKYVCGPLGGGEYVPNGLKCYKKGHYAIEILRDIMNRWYRFLFNITGRLKRCDYFIYANEETKYYLGYGSHVETEMAVDNIFYDEDKPLNKKCVFLMAGRLIYRKGLDFLFDAIEKIPEDKRYEVRIIGDGPEMRKLKKRWDRSKKLQEHVIFVGRIPFTEMKNEYDKADVFLMPSIRETTGSVLLEAMSNGIPIIAINRFGSGLLLNKDLGWTFDGNTKEEFITSFVNSMVDCIEHPEEVRRKGKNMLLAAKKYTWGIKVQHFEDIYINILKNV</sequence>
<accession>A0A8E1QVT1</accession>
<gene>
    <name evidence="2" type="ORF">ACU52_13055</name>
</gene>
<dbReference type="PANTHER" id="PTHR45947:SF3">
    <property type="entry name" value="SULFOQUINOVOSYL TRANSFERASE SQD2"/>
    <property type="match status" value="1"/>
</dbReference>
<proteinExistence type="predicted"/>
<dbReference type="Proteomes" id="UP000036951">
    <property type="component" value="Unassembled WGS sequence"/>
</dbReference>
<dbReference type="InterPro" id="IPR050194">
    <property type="entry name" value="Glycosyltransferase_grp1"/>
</dbReference>
<feature type="domain" description="Glycosyl transferase family 1" evidence="1">
    <location>
        <begin position="194"/>
        <end position="352"/>
    </location>
</feature>
<evidence type="ECO:0000259" key="1">
    <source>
        <dbReference type="Pfam" id="PF00534"/>
    </source>
</evidence>
<dbReference type="InterPro" id="IPR001296">
    <property type="entry name" value="Glyco_trans_1"/>
</dbReference>
<dbReference type="AlphaFoldDB" id="A0A8E1QVT1"/>
<dbReference type="Pfam" id="PF00534">
    <property type="entry name" value="Glycos_transf_1"/>
    <property type="match status" value="1"/>
</dbReference>
<dbReference type="CDD" id="cd03801">
    <property type="entry name" value="GT4_PimA-like"/>
    <property type="match status" value="1"/>
</dbReference>
<protein>
    <recommendedName>
        <fullName evidence="1">Glycosyl transferase family 1 domain-containing protein</fullName>
    </recommendedName>
</protein>
<organism evidence="2 3">
    <name type="scientific">Xylanibacter rarus</name>
    <dbReference type="NCBI Taxonomy" id="1676614"/>
    <lineage>
        <taxon>Bacteria</taxon>
        <taxon>Pseudomonadati</taxon>
        <taxon>Bacteroidota</taxon>
        <taxon>Bacteroidia</taxon>
        <taxon>Bacteroidales</taxon>
        <taxon>Prevotellaceae</taxon>
        <taxon>Xylanibacter</taxon>
    </lineage>
</organism>
<comment type="caution">
    <text evidence="2">The sequence shown here is derived from an EMBL/GenBank/DDBJ whole genome shotgun (WGS) entry which is preliminary data.</text>
</comment>
<dbReference type="GO" id="GO:0016757">
    <property type="term" value="F:glycosyltransferase activity"/>
    <property type="evidence" value="ECO:0007669"/>
    <property type="project" value="InterPro"/>
</dbReference>
<evidence type="ECO:0000313" key="2">
    <source>
        <dbReference type="EMBL" id="KOO67258.1"/>
    </source>
</evidence>
<evidence type="ECO:0000313" key="3">
    <source>
        <dbReference type="Proteomes" id="UP000036951"/>
    </source>
</evidence>
<keyword evidence="3" id="KW-1185">Reference proteome</keyword>
<reference evidence="2 3" key="1">
    <citation type="submission" date="2015-06" db="EMBL/GenBank/DDBJ databases">
        <title>Prevotella sp. 109, sp. nov., a novel member of the family Prevotellaceae isolated from human faeces.</title>
        <authorList>
            <person name="Shkoporov A.N."/>
            <person name="Chaplin A.V."/>
            <person name="Kafarskaia L.I."/>
            <person name="Efimov B.A."/>
        </authorList>
    </citation>
    <scope>NUCLEOTIDE SEQUENCE [LARGE SCALE GENOMIC DNA]</scope>
    <source>
        <strain evidence="2 3">109</strain>
    </source>
</reference>
<dbReference type="PANTHER" id="PTHR45947">
    <property type="entry name" value="SULFOQUINOVOSYL TRANSFERASE SQD2"/>
    <property type="match status" value="1"/>
</dbReference>
<name>A0A8E1QVT1_9BACT</name>
<dbReference type="SUPFAM" id="SSF53756">
    <property type="entry name" value="UDP-Glycosyltransferase/glycogen phosphorylase"/>
    <property type="match status" value="1"/>
</dbReference>
<dbReference type="Gene3D" id="3.40.50.2000">
    <property type="entry name" value="Glycogen Phosphorylase B"/>
    <property type="match status" value="2"/>
</dbReference>
<dbReference type="EMBL" id="LFQU01000037">
    <property type="protein sequence ID" value="KOO67258.1"/>
    <property type="molecule type" value="Genomic_DNA"/>
</dbReference>